<evidence type="ECO:0000313" key="1">
    <source>
        <dbReference type="EMBL" id="TQS42848.1"/>
    </source>
</evidence>
<name>A0A545AND5_9ACTN</name>
<dbReference type="Gene3D" id="3.40.50.1000">
    <property type="entry name" value="HAD superfamily/HAD-like"/>
    <property type="match status" value="1"/>
</dbReference>
<sequence>MLVDVDGVLADLRPFEHELSAGGETGARKRWTAFFAHIPEAGLIEAGAELVHALTAIGARVQYSTTRPYWAARATRDWMATRGLPAGYLYSRSPGNGKTGYVHSQFPTIGPAATIKAAHCAFVHDRDGLGAFIDDEPDAVTTLRHSGYPAVLLSELSAATTQQLHSLTRHRRLVSMT</sequence>
<dbReference type="InterPro" id="IPR036412">
    <property type="entry name" value="HAD-like_sf"/>
</dbReference>
<organism evidence="1 2">
    <name type="scientific">Cryptosporangium phraense</name>
    <dbReference type="NCBI Taxonomy" id="2593070"/>
    <lineage>
        <taxon>Bacteria</taxon>
        <taxon>Bacillati</taxon>
        <taxon>Actinomycetota</taxon>
        <taxon>Actinomycetes</taxon>
        <taxon>Cryptosporangiales</taxon>
        <taxon>Cryptosporangiaceae</taxon>
        <taxon>Cryptosporangium</taxon>
    </lineage>
</organism>
<dbReference type="SUPFAM" id="SSF56784">
    <property type="entry name" value="HAD-like"/>
    <property type="match status" value="1"/>
</dbReference>
<reference evidence="1 2" key="1">
    <citation type="submission" date="2019-07" db="EMBL/GenBank/DDBJ databases">
        <title>Cryptosporangium phraense sp. nov., isolated from plant litter.</title>
        <authorList>
            <person name="Suriyachadkun C."/>
        </authorList>
    </citation>
    <scope>NUCLEOTIDE SEQUENCE [LARGE SCALE GENOMIC DNA]</scope>
    <source>
        <strain evidence="1 2">A-T 5661</strain>
    </source>
</reference>
<protein>
    <submittedName>
        <fullName evidence="1">Uncharacterized protein</fullName>
    </submittedName>
</protein>
<dbReference type="Proteomes" id="UP000317982">
    <property type="component" value="Unassembled WGS sequence"/>
</dbReference>
<dbReference type="OrthoDB" id="4464987at2"/>
<accession>A0A545AND5</accession>
<dbReference type="RefSeq" id="WP_142706728.1">
    <property type="nucleotide sequence ID" value="NZ_VIRS01000016.1"/>
</dbReference>
<dbReference type="InParanoid" id="A0A545AND5"/>
<evidence type="ECO:0000313" key="2">
    <source>
        <dbReference type="Proteomes" id="UP000317982"/>
    </source>
</evidence>
<comment type="caution">
    <text evidence="1">The sequence shown here is derived from an EMBL/GenBank/DDBJ whole genome shotgun (WGS) entry which is preliminary data.</text>
</comment>
<keyword evidence="2" id="KW-1185">Reference proteome</keyword>
<dbReference type="EMBL" id="VIRS01000016">
    <property type="protein sequence ID" value="TQS42848.1"/>
    <property type="molecule type" value="Genomic_DNA"/>
</dbReference>
<dbReference type="InterPro" id="IPR023214">
    <property type="entry name" value="HAD_sf"/>
</dbReference>
<proteinExistence type="predicted"/>
<gene>
    <name evidence="1" type="ORF">FL583_22625</name>
</gene>
<dbReference type="AlphaFoldDB" id="A0A545AND5"/>